<dbReference type="AlphaFoldDB" id="A0A251U083"/>
<keyword evidence="2" id="KW-1185">Reference proteome</keyword>
<name>A0A251U083_HELAN</name>
<proteinExistence type="predicted"/>
<organism evidence="1 2">
    <name type="scientific">Helianthus annuus</name>
    <name type="common">Common sunflower</name>
    <dbReference type="NCBI Taxonomy" id="4232"/>
    <lineage>
        <taxon>Eukaryota</taxon>
        <taxon>Viridiplantae</taxon>
        <taxon>Streptophyta</taxon>
        <taxon>Embryophyta</taxon>
        <taxon>Tracheophyta</taxon>
        <taxon>Spermatophyta</taxon>
        <taxon>Magnoliopsida</taxon>
        <taxon>eudicotyledons</taxon>
        <taxon>Gunneridae</taxon>
        <taxon>Pentapetalae</taxon>
        <taxon>asterids</taxon>
        <taxon>campanulids</taxon>
        <taxon>Asterales</taxon>
        <taxon>Asteraceae</taxon>
        <taxon>Asteroideae</taxon>
        <taxon>Heliantheae alliance</taxon>
        <taxon>Heliantheae</taxon>
        <taxon>Helianthus</taxon>
    </lineage>
</organism>
<reference evidence="2" key="1">
    <citation type="journal article" date="2017" name="Nature">
        <title>The sunflower genome provides insights into oil metabolism, flowering and Asterid evolution.</title>
        <authorList>
            <person name="Badouin H."/>
            <person name="Gouzy J."/>
            <person name="Grassa C.J."/>
            <person name="Murat F."/>
            <person name="Staton S.E."/>
            <person name="Cottret L."/>
            <person name="Lelandais-Briere C."/>
            <person name="Owens G.L."/>
            <person name="Carrere S."/>
            <person name="Mayjonade B."/>
            <person name="Legrand L."/>
            <person name="Gill N."/>
            <person name="Kane N.C."/>
            <person name="Bowers J.E."/>
            <person name="Hubner S."/>
            <person name="Bellec A."/>
            <person name="Berard A."/>
            <person name="Berges H."/>
            <person name="Blanchet N."/>
            <person name="Boniface M.C."/>
            <person name="Brunel D."/>
            <person name="Catrice O."/>
            <person name="Chaidir N."/>
            <person name="Claudel C."/>
            <person name="Donnadieu C."/>
            <person name="Faraut T."/>
            <person name="Fievet G."/>
            <person name="Helmstetter N."/>
            <person name="King M."/>
            <person name="Knapp S.J."/>
            <person name="Lai Z."/>
            <person name="Le Paslier M.C."/>
            <person name="Lippi Y."/>
            <person name="Lorenzon L."/>
            <person name="Mandel J.R."/>
            <person name="Marage G."/>
            <person name="Marchand G."/>
            <person name="Marquand E."/>
            <person name="Bret-Mestries E."/>
            <person name="Morien E."/>
            <person name="Nambeesan S."/>
            <person name="Nguyen T."/>
            <person name="Pegot-Espagnet P."/>
            <person name="Pouilly N."/>
            <person name="Raftis F."/>
            <person name="Sallet E."/>
            <person name="Schiex T."/>
            <person name="Thomas J."/>
            <person name="Vandecasteele C."/>
            <person name="Vares D."/>
            <person name="Vear F."/>
            <person name="Vautrin S."/>
            <person name="Crespi M."/>
            <person name="Mangin B."/>
            <person name="Burke J.M."/>
            <person name="Salse J."/>
            <person name="Munos S."/>
            <person name="Vincourt P."/>
            <person name="Rieseberg L.H."/>
            <person name="Langlade N.B."/>
        </authorList>
    </citation>
    <scope>NUCLEOTIDE SEQUENCE [LARGE SCALE GENOMIC DNA]</scope>
    <source>
        <strain evidence="2">cv. SF193</strain>
    </source>
</reference>
<sequence length="110" mass="12397">MQPANGVNRHKSVVLELNCCPFIVLQVPISSYLIEELIILGFKVAMAVTRWLQRRPMMGCGSLIGSWFLIEGETEILNKVEDGNDQTLIDIDSKHNDPRMCSLYAAEFTL</sequence>
<protein>
    <submittedName>
        <fullName evidence="1">Uncharacterized protein</fullName>
    </submittedName>
</protein>
<gene>
    <name evidence="1" type="ORF">HannXRQ_Chr09g0274841</name>
</gene>
<dbReference type="EMBL" id="CM007898">
    <property type="protein sequence ID" value="OTG16750.1"/>
    <property type="molecule type" value="Genomic_DNA"/>
</dbReference>
<evidence type="ECO:0000313" key="2">
    <source>
        <dbReference type="Proteomes" id="UP000215914"/>
    </source>
</evidence>
<dbReference type="InParanoid" id="A0A251U083"/>
<evidence type="ECO:0000313" key="1">
    <source>
        <dbReference type="EMBL" id="OTG16750.1"/>
    </source>
</evidence>
<accession>A0A251U083</accession>
<dbReference type="Proteomes" id="UP000215914">
    <property type="component" value="Chromosome 9"/>
</dbReference>